<evidence type="ECO:0000256" key="3">
    <source>
        <dbReference type="ARBA" id="ARBA00022692"/>
    </source>
</evidence>
<dbReference type="InterPro" id="IPR003339">
    <property type="entry name" value="ABC/ECF_trnsptr_transmembrane"/>
</dbReference>
<proteinExistence type="predicted"/>
<dbReference type="InterPro" id="IPR051611">
    <property type="entry name" value="ECF_transporter_component"/>
</dbReference>
<dbReference type="EMBL" id="FNPZ01000001">
    <property type="protein sequence ID" value="SDY85929.1"/>
    <property type="molecule type" value="Genomic_DNA"/>
</dbReference>
<dbReference type="CDD" id="cd16914">
    <property type="entry name" value="EcfT"/>
    <property type="match status" value="1"/>
</dbReference>
<dbReference type="AlphaFoldDB" id="A0A1H3NCK0"/>
<evidence type="ECO:0000313" key="8">
    <source>
        <dbReference type="Proteomes" id="UP000198891"/>
    </source>
</evidence>
<evidence type="ECO:0000256" key="2">
    <source>
        <dbReference type="ARBA" id="ARBA00022475"/>
    </source>
</evidence>
<comment type="subcellular location">
    <subcellularLocation>
        <location evidence="1">Membrane</location>
        <topology evidence="1">Multi-pass membrane protein</topology>
    </subcellularLocation>
</comment>
<protein>
    <submittedName>
        <fullName evidence="7">Energy-coupling factor transport system permease protein</fullName>
    </submittedName>
</protein>
<evidence type="ECO:0000256" key="5">
    <source>
        <dbReference type="ARBA" id="ARBA00023136"/>
    </source>
</evidence>
<evidence type="ECO:0000313" key="7">
    <source>
        <dbReference type="EMBL" id="SDY85929.1"/>
    </source>
</evidence>
<feature type="transmembrane region" description="Helical" evidence="6">
    <location>
        <begin position="77"/>
        <end position="99"/>
    </location>
</feature>
<keyword evidence="2" id="KW-1003">Cell membrane</keyword>
<organism evidence="7 8">
    <name type="scientific">Herbiconiux ginsengi</name>
    <dbReference type="NCBI Taxonomy" id="381665"/>
    <lineage>
        <taxon>Bacteria</taxon>
        <taxon>Bacillati</taxon>
        <taxon>Actinomycetota</taxon>
        <taxon>Actinomycetes</taxon>
        <taxon>Micrococcales</taxon>
        <taxon>Microbacteriaceae</taxon>
        <taxon>Herbiconiux</taxon>
    </lineage>
</organism>
<dbReference type="Proteomes" id="UP000198891">
    <property type="component" value="Unassembled WGS sequence"/>
</dbReference>
<evidence type="ECO:0000256" key="4">
    <source>
        <dbReference type="ARBA" id="ARBA00022989"/>
    </source>
</evidence>
<dbReference type="Pfam" id="PF02361">
    <property type="entry name" value="CbiQ"/>
    <property type="match status" value="1"/>
</dbReference>
<sequence>MTRATLPPHRLARDPYSDAPDHGPIRFLHRLNPLAKIAGPLPAMALLIFSSAPGIPLALIALALALLLVGAHLSGRALLGLFVLLPLATVVLSLSLGLWTDASRVDDTPVLLQIGDYRLYAGALLVGATTALRLAGILTLSLVAGLTSTGPDLVRALVQQLHVPYRVGYTALAAYRFVPRFGHELDVIRQAHRVRGMTAGRGPIAALRRGLGTVVPLLAGGIRHAERVALAMDSRAFGASPTRTERHLVPFRARDWVFMIAFWLITALIVVVAILL</sequence>
<dbReference type="PANTHER" id="PTHR34857:SF2">
    <property type="entry name" value="SLL0384 PROTEIN"/>
    <property type="match status" value="1"/>
</dbReference>
<keyword evidence="3 6" id="KW-0812">Transmembrane</keyword>
<keyword evidence="4 6" id="KW-1133">Transmembrane helix</keyword>
<keyword evidence="5 6" id="KW-0472">Membrane</keyword>
<dbReference type="STRING" id="381665.SAMN05216554_1769"/>
<dbReference type="RefSeq" id="WP_407650956.1">
    <property type="nucleotide sequence ID" value="NZ_FNPZ01000001.1"/>
</dbReference>
<name>A0A1H3NCK0_9MICO</name>
<evidence type="ECO:0000256" key="6">
    <source>
        <dbReference type="SAM" id="Phobius"/>
    </source>
</evidence>
<gene>
    <name evidence="7" type="ORF">SAMN05216554_1769</name>
</gene>
<reference evidence="7 8" key="1">
    <citation type="submission" date="2016-10" db="EMBL/GenBank/DDBJ databases">
        <authorList>
            <person name="de Groot N.N."/>
        </authorList>
    </citation>
    <scope>NUCLEOTIDE SEQUENCE [LARGE SCALE GENOMIC DNA]</scope>
    <source>
        <strain evidence="7 8">CGMCC 4.3491</strain>
    </source>
</reference>
<feature type="transmembrane region" description="Helical" evidence="6">
    <location>
        <begin position="43"/>
        <end position="70"/>
    </location>
</feature>
<feature type="transmembrane region" description="Helical" evidence="6">
    <location>
        <begin position="256"/>
        <end position="275"/>
    </location>
</feature>
<dbReference type="GO" id="GO:0005886">
    <property type="term" value="C:plasma membrane"/>
    <property type="evidence" value="ECO:0007669"/>
    <property type="project" value="UniProtKB-ARBA"/>
</dbReference>
<keyword evidence="8" id="KW-1185">Reference proteome</keyword>
<feature type="transmembrane region" description="Helical" evidence="6">
    <location>
        <begin position="119"/>
        <end position="146"/>
    </location>
</feature>
<evidence type="ECO:0000256" key="1">
    <source>
        <dbReference type="ARBA" id="ARBA00004141"/>
    </source>
</evidence>
<dbReference type="PANTHER" id="PTHR34857">
    <property type="entry name" value="SLL0384 PROTEIN"/>
    <property type="match status" value="1"/>
</dbReference>
<accession>A0A1H3NCK0</accession>